<sequence>MSEWSETEPATPDIQDMIDELKPELERLSGTSFDHLHAVSYRMKHGSDAHTYLIKAHAPPNEFIHISLSLHGSHREVAPPQTGKTEDDPLEPY</sequence>
<dbReference type="GO" id="GO:0004866">
    <property type="term" value="F:endopeptidase inhibitor activity"/>
    <property type="evidence" value="ECO:0007669"/>
    <property type="project" value="InterPro"/>
</dbReference>
<dbReference type="RefSeq" id="XP_018101148.1">
    <property type="nucleotide sequence ID" value="XM_018245659.2"/>
</dbReference>
<protein>
    <submittedName>
        <fullName evidence="3">Cystatin-A</fullName>
    </submittedName>
</protein>
<dbReference type="GeneID" id="108707655"/>
<evidence type="ECO:0000256" key="1">
    <source>
        <dbReference type="ARBA" id="ARBA00009403"/>
    </source>
</evidence>
<evidence type="ECO:0000313" key="2">
    <source>
        <dbReference type="Proteomes" id="UP000186698"/>
    </source>
</evidence>
<dbReference type="PRINTS" id="PR00295">
    <property type="entry name" value="STEFINA"/>
</dbReference>
<proteinExistence type="inferred from homology"/>
<name>A0A1L8HC15_XENLA</name>
<comment type="similarity">
    <text evidence="1">Belongs to the cystatin family.</text>
</comment>
<accession>A0A1L8HC15</accession>
<dbReference type="AlphaFoldDB" id="A0A1L8HC15"/>
<dbReference type="KEGG" id="xla:108707655"/>
<organism evidence="2 3">
    <name type="scientific">Xenopus laevis</name>
    <name type="common">African clawed frog</name>
    <dbReference type="NCBI Taxonomy" id="8355"/>
    <lineage>
        <taxon>Eukaryota</taxon>
        <taxon>Metazoa</taxon>
        <taxon>Chordata</taxon>
        <taxon>Craniata</taxon>
        <taxon>Vertebrata</taxon>
        <taxon>Euteleostomi</taxon>
        <taxon>Amphibia</taxon>
        <taxon>Batrachia</taxon>
        <taxon>Anura</taxon>
        <taxon>Pipoidea</taxon>
        <taxon>Pipidae</taxon>
        <taxon>Xenopodinae</taxon>
        <taxon>Xenopus</taxon>
        <taxon>Xenopus</taxon>
    </lineage>
</organism>
<evidence type="ECO:0000313" key="3">
    <source>
        <dbReference type="RefSeq" id="XP_018101148.1"/>
    </source>
</evidence>
<dbReference type="Gene3D" id="3.10.450.10">
    <property type="match status" value="1"/>
</dbReference>
<dbReference type="Proteomes" id="UP000186698">
    <property type="component" value="Chromosome 2L"/>
</dbReference>
<dbReference type="PaxDb" id="8355-A0A1L8HC15"/>
<dbReference type="Bgee" id="108707655">
    <property type="expression patterns" value="Expressed in zone of skin and 9 other cell types or tissues"/>
</dbReference>
<dbReference type="STRING" id="8355.A0A1L8HC15"/>
<keyword evidence="2" id="KW-1185">Reference proteome</keyword>
<reference evidence="3" key="1">
    <citation type="submission" date="2025-08" db="UniProtKB">
        <authorList>
            <consortium name="RefSeq"/>
        </authorList>
    </citation>
    <scope>IDENTIFICATION</scope>
    <source>
        <strain evidence="3">J_2021</strain>
        <tissue evidence="3">Erythrocytes</tissue>
    </source>
</reference>
<dbReference type="OrthoDB" id="2429551at2759"/>
<dbReference type="InterPro" id="IPR001713">
    <property type="entry name" value="Prot_inh_stefin"/>
</dbReference>
<gene>
    <name evidence="3" type="primary">LOC108707655</name>
</gene>